<dbReference type="Gene3D" id="3.40.1010.10">
    <property type="entry name" value="Cobalt-precorrin-4 Transmethylase, Domain 1"/>
    <property type="match status" value="1"/>
</dbReference>
<dbReference type="InterPro" id="IPR014776">
    <property type="entry name" value="4pyrrole_Mease_sub2"/>
</dbReference>
<proteinExistence type="inferred from homology"/>
<evidence type="ECO:0000256" key="5">
    <source>
        <dbReference type="ARBA" id="ARBA00022691"/>
    </source>
</evidence>
<dbReference type="EMBL" id="VUMY01000018">
    <property type="protein sequence ID" value="MST50386.1"/>
    <property type="molecule type" value="Genomic_DNA"/>
</dbReference>
<evidence type="ECO:0000313" key="8">
    <source>
        <dbReference type="EMBL" id="MST50386.1"/>
    </source>
</evidence>
<evidence type="ECO:0000256" key="4">
    <source>
        <dbReference type="ARBA" id="ARBA00022679"/>
    </source>
</evidence>
<keyword evidence="9" id="KW-1185">Reference proteome</keyword>
<dbReference type="Gene3D" id="3.30.950.10">
    <property type="entry name" value="Methyltransferase, Cobalt-precorrin-4 Transmethylase, Domain 2"/>
    <property type="match status" value="1"/>
</dbReference>
<comment type="subcellular location">
    <subcellularLocation>
        <location evidence="6">Cytoplasm</location>
    </subcellularLocation>
</comment>
<sequence length="291" mass="31613">MDLPSPFDKLNLVLAATPIGNVGDSTPRLRVALTEAELVACEDTRRLRDLARRLKVEVSAKLLAYHEHNESELTARLLEVASNGTKVLQVSDAGMPGISDPGFRLAREASAAGIPFTVLPGPSAPLLALVASGLPTDSFRFLGFLPRKTITLEQTLQSMVREPETLIVLESPRRTLETLASLETVFGPDRPAAVARELTKTHEEVLRGSLRSVRETLENRGEVLGEIVIVVGGFNKELSGNEDVPPALLDKLEQLVQNGLRAKTAAKLLADWFDSSAKQLYETHLKLSVGK</sequence>
<dbReference type="AlphaFoldDB" id="A0A7K0K4J1"/>
<evidence type="ECO:0000256" key="2">
    <source>
        <dbReference type="ARBA" id="ARBA00022552"/>
    </source>
</evidence>
<dbReference type="FunFam" id="3.40.1010.10:FF:000007">
    <property type="entry name" value="Ribosomal RNA small subunit methyltransferase I"/>
    <property type="match status" value="1"/>
</dbReference>
<dbReference type="InterPro" id="IPR035996">
    <property type="entry name" value="4pyrrol_Methylase_sf"/>
</dbReference>
<dbReference type="PANTHER" id="PTHR46111">
    <property type="entry name" value="RIBOSOMAL RNA SMALL SUBUNIT METHYLTRANSFERASE I"/>
    <property type="match status" value="1"/>
</dbReference>
<dbReference type="CDD" id="cd11648">
    <property type="entry name" value="RsmI"/>
    <property type="match status" value="1"/>
</dbReference>
<dbReference type="PIRSF" id="PIRSF005917">
    <property type="entry name" value="MTase_YraL"/>
    <property type="match status" value="1"/>
</dbReference>
<dbReference type="GO" id="GO:0070677">
    <property type="term" value="F:rRNA (cytosine-2'-O-)-methyltransferase activity"/>
    <property type="evidence" value="ECO:0007669"/>
    <property type="project" value="UniProtKB-UniRule"/>
</dbReference>
<feature type="domain" description="Tetrapyrrole methylase" evidence="7">
    <location>
        <begin position="12"/>
        <end position="212"/>
    </location>
</feature>
<dbReference type="HAMAP" id="MF_01877">
    <property type="entry name" value="16SrRNA_methyltr_I"/>
    <property type="match status" value="1"/>
</dbReference>
<dbReference type="EC" id="2.1.1.198" evidence="6"/>
<comment type="function">
    <text evidence="6">Catalyzes the 2'-O-methylation of the ribose of cytidine 1402 (C1402) in 16S rRNA.</text>
</comment>
<reference evidence="8 9" key="1">
    <citation type="submission" date="2019-08" db="EMBL/GenBank/DDBJ databases">
        <title>In-depth cultivation of the pig gut microbiome towards novel bacterial diversity and tailored functional studies.</title>
        <authorList>
            <person name="Wylensek D."/>
            <person name="Hitch T.C.A."/>
            <person name="Clavel T."/>
        </authorList>
    </citation>
    <scope>NUCLEOTIDE SEQUENCE [LARGE SCALE GENOMIC DNA]</scope>
    <source>
        <strain evidence="8 9">RF-GAM-744-WT-7</strain>
    </source>
</reference>
<keyword evidence="2 6" id="KW-0698">rRNA processing</keyword>
<keyword evidence="5 6" id="KW-0949">S-adenosyl-L-methionine</keyword>
<evidence type="ECO:0000259" key="7">
    <source>
        <dbReference type="Pfam" id="PF00590"/>
    </source>
</evidence>
<accession>A0A7K0K4J1</accession>
<dbReference type="InterPro" id="IPR018063">
    <property type="entry name" value="SAM_MeTrfase_RsmI_CS"/>
</dbReference>
<dbReference type="NCBIfam" id="TIGR00096">
    <property type="entry name" value="16S rRNA (cytidine(1402)-2'-O)-methyltransferase"/>
    <property type="match status" value="1"/>
</dbReference>
<dbReference type="PANTHER" id="PTHR46111:SF1">
    <property type="entry name" value="RIBOSOMAL RNA SMALL SUBUNIT METHYLTRANSFERASE I"/>
    <property type="match status" value="1"/>
</dbReference>
<evidence type="ECO:0000256" key="1">
    <source>
        <dbReference type="ARBA" id="ARBA00022490"/>
    </source>
</evidence>
<dbReference type="InterPro" id="IPR008189">
    <property type="entry name" value="rRNA_ssu_MeTfrase_I"/>
</dbReference>
<keyword evidence="3 6" id="KW-0489">Methyltransferase</keyword>
<gene>
    <name evidence="6 8" type="primary">rsmI</name>
    <name evidence="8" type="ORF">FYJ63_09150</name>
</gene>
<dbReference type="SUPFAM" id="SSF53790">
    <property type="entry name" value="Tetrapyrrole methylase"/>
    <property type="match status" value="1"/>
</dbReference>
<comment type="caution">
    <text evidence="8">The sequence shown here is derived from an EMBL/GenBank/DDBJ whole genome shotgun (WGS) entry which is preliminary data.</text>
</comment>
<keyword evidence="4 6" id="KW-0808">Transferase</keyword>
<evidence type="ECO:0000256" key="3">
    <source>
        <dbReference type="ARBA" id="ARBA00022603"/>
    </source>
</evidence>
<name>A0A7K0K4J1_9ACTO</name>
<evidence type="ECO:0000256" key="6">
    <source>
        <dbReference type="HAMAP-Rule" id="MF_01877"/>
    </source>
</evidence>
<dbReference type="Pfam" id="PF00590">
    <property type="entry name" value="TP_methylase"/>
    <property type="match status" value="1"/>
</dbReference>
<dbReference type="RefSeq" id="WP_154546000.1">
    <property type="nucleotide sequence ID" value="NZ_VUMY01000018.1"/>
</dbReference>
<dbReference type="GO" id="GO:0005737">
    <property type="term" value="C:cytoplasm"/>
    <property type="evidence" value="ECO:0007669"/>
    <property type="project" value="UniProtKB-SubCell"/>
</dbReference>
<keyword evidence="1 6" id="KW-0963">Cytoplasm</keyword>
<comment type="catalytic activity">
    <reaction evidence="6">
        <text>cytidine(1402) in 16S rRNA + S-adenosyl-L-methionine = 2'-O-methylcytidine(1402) in 16S rRNA + S-adenosyl-L-homocysteine + H(+)</text>
        <dbReference type="Rhea" id="RHEA:42924"/>
        <dbReference type="Rhea" id="RHEA-COMP:10285"/>
        <dbReference type="Rhea" id="RHEA-COMP:10286"/>
        <dbReference type="ChEBI" id="CHEBI:15378"/>
        <dbReference type="ChEBI" id="CHEBI:57856"/>
        <dbReference type="ChEBI" id="CHEBI:59789"/>
        <dbReference type="ChEBI" id="CHEBI:74495"/>
        <dbReference type="ChEBI" id="CHEBI:82748"/>
        <dbReference type="EC" id="2.1.1.198"/>
    </reaction>
</comment>
<protein>
    <recommendedName>
        <fullName evidence="6">Ribosomal RNA small subunit methyltransferase I</fullName>
        <ecNumber evidence="6">2.1.1.198</ecNumber>
    </recommendedName>
    <alternativeName>
        <fullName evidence="6">16S rRNA 2'-O-ribose C1402 methyltransferase</fullName>
    </alternativeName>
    <alternativeName>
        <fullName evidence="6">rRNA (cytidine-2'-O-)-methyltransferase RsmI</fullName>
    </alternativeName>
</protein>
<evidence type="ECO:0000313" key="9">
    <source>
        <dbReference type="Proteomes" id="UP000442535"/>
    </source>
</evidence>
<dbReference type="Proteomes" id="UP000442535">
    <property type="component" value="Unassembled WGS sequence"/>
</dbReference>
<comment type="similarity">
    <text evidence="6">Belongs to the methyltransferase superfamily. RsmI family.</text>
</comment>
<organism evidence="8 9">
    <name type="scientific">Mobiluncus porci</name>
    <dbReference type="NCBI Taxonomy" id="2652278"/>
    <lineage>
        <taxon>Bacteria</taxon>
        <taxon>Bacillati</taxon>
        <taxon>Actinomycetota</taxon>
        <taxon>Actinomycetes</taxon>
        <taxon>Actinomycetales</taxon>
        <taxon>Actinomycetaceae</taxon>
        <taxon>Mobiluncus</taxon>
    </lineage>
</organism>
<dbReference type="InterPro" id="IPR014777">
    <property type="entry name" value="4pyrrole_Mease_sub1"/>
</dbReference>
<dbReference type="PROSITE" id="PS01296">
    <property type="entry name" value="RSMI"/>
    <property type="match status" value="1"/>
</dbReference>
<dbReference type="InterPro" id="IPR000878">
    <property type="entry name" value="4pyrrol_Mease"/>
</dbReference>